<protein>
    <submittedName>
        <fullName evidence="4">Recombinase family protein</fullName>
    </submittedName>
</protein>
<feature type="coiled-coil region" evidence="1">
    <location>
        <begin position="374"/>
        <end position="401"/>
    </location>
</feature>
<proteinExistence type="predicted"/>
<feature type="domain" description="Resolvase/invertase-type recombinase catalytic" evidence="2">
    <location>
        <begin position="4"/>
        <end position="152"/>
    </location>
</feature>
<evidence type="ECO:0000259" key="2">
    <source>
        <dbReference type="PROSITE" id="PS51736"/>
    </source>
</evidence>
<dbReference type="Pfam" id="PF00239">
    <property type="entry name" value="Resolvase"/>
    <property type="match status" value="1"/>
</dbReference>
<name>A0ABW4L2S7_9MICO</name>
<sequence>MSRRAAIYARISKDRTGAGLGVARQEEDCRELAERLGWDVVAVHTDNDISAYSGKPRPGYSHLLDDLRAGRANAVIAWHADRLHRSPRELEEYIDVCEPRGIVTHTVKAGDIDLSTSTGRAMARTLGAWARQESEQKAERIRRQKRQALETGKYRGGGRPFGFESDGMTVREDEAACLREASSALLNGRSLASIVRDWNTRGVRTSTGGTWRMDNVRRVLTRARNAGLIEHEREIVGPAAWPAIVDEDTWRAVVALLRDPSRLTNRVRSAPRWLGSGIYICGECGDICRVVKSSKNRRAYTCASSRSHISRLQEPVDDLVRLTIAERLAREDVADLLASEPDPGPLAAARERAQALAIREDEAAEMFATGAITAAQLATLSAKLRSEREAAEREIAAASEQLQLGWLKAAPDPVEAFLTADLDAQRAALDALMRVTILKAPRGRPAGWQPGDESRIDPAYVRREFRRDV</sequence>
<organism evidence="4 5">
    <name type="scientific">Georgenia deserti</name>
    <dbReference type="NCBI Taxonomy" id="2093781"/>
    <lineage>
        <taxon>Bacteria</taxon>
        <taxon>Bacillati</taxon>
        <taxon>Actinomycetota</taxon>
        <taxon>Actinomycetes</taxon>
        <taxon>Micrococcales</taxon>
        <taxon>Bogoriellaceae</taxon>
        <taxon>Georgenia</taxon>
    </lineage>
</organism>
<dbReference type="Proteomes" id="UP001597277">
    <property type="component" value="Unassembled WGS sequence"/>
</dbReference>
<keyword evidence="1" id="KW-0175">Coiled coil</keyword>
<evidence type="ECO:0000313" key="4">
    <source>
        <dbReference type="EMBL" id="MFD1716727.1"/>
    </source>
</evidence>
<evidence type="ECO:0000259" key="3">
    <source>
        <dbReference type="PROSITE" id="PS51737"/>
    </source>
</evidence>
<evidence type="ECO:0000256" key="1">
    <source>
        <dbReference type="SAM" id="Coils"/>
    </source>
</evidence>
<dbReference type="EMBL" id="JBHUEE010000001">
    <property type="protein sequence ID" value="MFD1716727.1"/>
    <property type="molecule type" value="Genomic_DNA"/>
</dbReference>
<feature type="domain" description="Recombinase" evidence="3">
    <location>
        <begin position="160"/>
        <end position="263"/>
    </location>
</feature>
<keyword evidence="5" id="KW-1185">Reference proteome</keyword>
<dbReference type="InterPro" id="IPR038109">
    <property type="entry name" value="DNA_bind_recomb_sf"/>
</dbReference>
<dbReference type="PANTHER" id="PTHR30461">
    <property type="entry name" value="DNA-INVERTASE FROM LAMBDOID PROPHAGE"/>
    <property type="match status" value="1"/>
</dbReference>
<dbReference type="SUPFAM" id="SSF53041">
    <property type="entry name" value="Resolvase-like"/>
    <property type="match status" value="1"/>
</dbReference>
<comment type="caution">
    <text evidence="4">The sequence shown here is derived from an EMBL/GenBank/DDBJ whole genome shotgun (WGS) entry which is preliminary data.</text>
</comment>
<dbReference type="Gene3D" id="3.40.50.1390">
    <property type="entry name" value="Resolvase, N-terminal catalytic domain"/>
    <property type="match status" value="1"/>
</dbReference>
<dbReference type="InterPro" id="IPR050639">
    <property type="entry name" value="SSR_resolvase"/>
</dbReference>
<dbReference type="SMART" id="SM00857">
    <property type="entry name" value="Resolvase"/>
    <property type="match status" value="1"/>
</dbReference>
<dbReference type="RefSeq" id="WP_388002153.1">
    <property type="nucleotide sequence ID" value="NZ_JBHUEE010000001.1"/>
</dbReference>
<accession>A0ABW4L2S7</accession>
<dbReference type="PROSITE" id="PS51736">
    <property type="entry name" value="RECOMBINASES_3"/>
    <property type="match status" value="1"/>
</dbReference>
<gene>
    <name evidence="4" type="ORF">ACFSE6_02690</name>
</gene>
<dbReference type="PANTHER" id="PTHR30461:SF23">
    <property type="entry name" value="DNA RECOMBINASE-RELATED"/>
    <property type="match status" value="1"/>
</dbReference>
<dbReference type="InterPro" id="IPR006119">
    <property type="entry name" value="Resolv_N"/>
</dbReference>
<reference evidence="5" key="1">
    <citation type="journal article" date="2019" name="Int. J. Syst. Evol. Microbiol.">
        <title>The Global Catalogue of Microorganisms (GCM) 10K type strain sequencing project: providing services to taxonomists for standard genome sequencing and annotation.</title>
        <authorList>
            <consortium name="The Broad Institute Genomics Platform"/>
            <consortium name="The Broad Institute Genome Sequencing Center for Infectious Disease"/>
            <person name="Wu L."/>
            <person name="Ma J."/>
        </authorList>
    </citation>
    <scope>NUCLEOTIDE SEQUENCE [LARGE SCALE GENOMIC DNA]</scope>
    <source>
        <strain evidence="5">JCM 17130</strain>
    </source>
</reference>
<dbReference type="Gene3D" id="3.90.1750.20">
    <property type="entry name" value="Putative Large Serine Recombinase, Chain B, Domain 2"/>
    <property type="match status" value="1"/>
</dbReference>
<dbReference type="InterPro" id="IPR036162">
    <property type="entry name" value="Resolvase-like_N_sf"/>
</dbReference>
<dbReference type="InterPro" id="IPR011109">
    <property type="entry name" value="DNA_bind_recombinase_dom"/>
</dbReference>
<dbReference type="Pfam" id="PF07508">
    <property type="entry name" value="Recombinase"/>
    <property type="match status" value="1"/>
</dbReference>
<dbReference type="CDD" id="cd00338">
    <property type="entry name" value="Ser_Recombinase"/>
    <property type="match status" value="1"/>
</dbReference>
<dbReference type="PROSITE" id="PS51737">
    <property type="entry name" value="RECOMBINASE_DNA_BIND"/>
    <property type="match status" value="1"/>
</dbReference>
<evidence type="ECO:0000313" key="5">
    <source>
        <dbReference type="Proteomes" id="UP001597277"/>
    </source>
</evidence>